<proteinExistence type="predicted"/>
<feature type="region of interest" description="Disordered" evidence="1">
    <location>
        <begin position="184"/>
        <end position="285"/>
    </location>
</feature>
<dbReference type="InterPro" id="IPR005468">
    <property type="entry name" value="Avidin/str"/>
</dbReference>
<feature type="compositionally biased region" description="Low complexity" evidence="1">
    <location>
        <begin position="562"/>
        <end position="578"/>
    </location>
</feature>
<dbReference type="EMBL" id="CAJNRG010012404">
    <property type="protein sequence ID" value="CAF2139567.1"/>
    <property type="molecule type" value="Genomic_DNA"/>
</dbReference>
<keyword evidence="2" id="KW-0812">Transmembrane</keyword>
<feature type="compositionally biased region" description="Polar residues" evidence="1">
    <location>
        <begin position="1"/>
        <end position="14"/>
    </location>
</feature>
<evidence type="ECO:0000256" key="2">
    <source>
        <dbReference type="SAM" id="Phobius"/>
    </source>
</evidence>
<dbReference type="AlphaFoldDB" id="A0A816WX89"/>
<sequence length="685" mass="70949">MSDIQSSIQPNEQNTTTTTSDFTAPTSGTATPITSESTTMPTAVTTEGDTNTTYTIQPTLTSAIPDSTVTHTSITETTDNETTSTGTTHTTPIGTSTTDTITAGTGTTYTATSGTGTTNTTTAGTDTSTRVTGTTDTTTGGTGTTDTTTAGTGTTDTRTGRTGTTDATTVGTGTADAATAVTGTTDSATAGTGRSTTVIGTTASSSAGTETSTTVTGTTVATSTGTGTMTTASGASDTTFTTDSSSAGTGTSTTVSGTTAARSTGTGTSTSVTGTIHSTTAGTDTTDSTTIVTATTFSTTSSTTVASASISVSTTGVSTTTARPIVAISLSNSTILILRINCTSGKNDWMELYGRINSTLSGKYPYIITPADVNSVCNNSGVADVTLEFPNYYNISDTHDILSGVEGIGNNFSLPLLAVNKCGQNETILVIGVTSCFLINACNLCGLYPVRGRCEPETGLSKCRCYQNQNDSSRPYVGDFCEESRIIPINANNDPSWAPIIVGILAGLAGLFCAITCCLWFVAGYRRRRRNPDKDDVQAFRLWHLPRATIPTPVSNENNPDYMNSTMSTSSSSRTYSNPDQTNPADSTFFKELDQKMGENLRATIARPNASAMLASLPSDTISLTSSFDPIDELDSIIDNEDLNVTFHDPINDLFEDDDILEAINPNVILPRPIVDSKPSGLFSV</sequence>
<dbReference type="PROSITE" id="PS51326">
    <property type="entry name" value="AVIDIN_2"/>
    <property type="match status" value="1"/>
</dbReference>
<name>A0A816WX89_9BILA</name>
<dbReference type="PANTHER" id="PTHR23361">
    <property type="entry name" value="MUCIN"/>
    <property type="match status" value="1"/>
</dbReference>
<comment type="caution">
    <text evidence="3">The sequence shown here is derived from an EMBL/GenBank/DDBJ whole genome shotgun (WGS) entry which is preliminary data.</text>
</comment>
<feature type="region of interest" description="Disordered" evidence="1">
    <location>
        <begin position="75"/>
        <end position="171"/>
    </location>
</feature>
<dbReference type="PANTHER" id="PTHR23361:SF19">
    <property type="entry name" value="IPT_TIG DOMAIN-CONTAINING PROTEIN-RELATED"/>
    <property type="match status" value="1"/>
</dbReference>
<evidence type="ECO:0000313" key="3">
    <source>
        <dbReference type="EMBL" id="CAF2139567.1"/>
    </source>
</evidence>
<keyword evidence="2" id="KW-1133">Transmembrane helix</keyword>
<feature type="transmembrane region" description="Helical" evidence="2">
    <location>
        <begin position="497"/>
        <end position="522"/>
    </location>
</feature>
<evidence type="ECO:0000256" key="1">
    <source>
        <dbReference type="SAM" id="MobiDB-lite"/>
    </source>
</evidence>
<gene>
    <name evidence="3" type="ORF">XDN619_LOCUS26444</name>
</gene>
<dbReference type="GO" id="GO:0009374">
    <property type="term" value="F:biotin binding"/>
    <property type="evidence" value="ECO:0007669"/>
    <property type="project" value="InterPro"/>
</dbReference>
<evidence type="ECO:0000313" key="4">
    <source>
        <dbReference type="Proteomes" id="UP000663887"/>
    </source>
</evidence>
<feature type="compositionally biased region" description="Low complexity" evidence="1">
    <location>
        <begin position="15"/>
        <end position="29"/>
    </location>
</feature>
<feature type="compositionally biased region" description="Polar residues" evidence="1">
    <location>
        <begin position="30"/>
        <end position="52"/>
    </location>
</feature>
<dbReference type="Proteomes" id="UP000663887">
    <property type="component" value="Unassembled WGS sequence"/>
</dbReference>
<feature type="region of interest" description="Disordered" evidence="1">
    <location>
        <begin position="1"/>
        <end position="52"/>
    </location>
</feature>
<feature type="region of interest" description="Disordered" evidence="1">
    <location>
        <begin position="553"/>
        <end position="583"/>
    </location>
</feature>
<protein>
    <submittedName>
        <fullName evidence="3">Uncharacterized protein</fullName>
    </submittedName>
</protein>
<accession>A0A816WX89</accession>
<organism evidence="3 4">
    <name type="scientific">Rotaria magnacalcarata</name>
    <dbReference type="NCBI Taxonomy" id="392030"/>
    <lineage>
        <taxon>Eukaryota</taxon>
        <taxon>Metazoa</taxon>
        <taxon>Spiralia</taxon>
        <taxon>Gnathifera</taxon>
        <taxon>Rotifera</taxon>
        <taxon>Eurotatoria</taxon>
        <taxon>Bdelloidea</taxon>
        <taxon>Philodinida</taxon>
        <taxon>Philodinidae</taxon>
        <taxon>Rotaria</taxon>
    </lineage>
</organism>
<keyword evidence="2" id="KW-0472">Membrane</keyword>
<reference evidence="3" key="1">
    <citation type="submission" date="2021-02" db="EMBL/GenBank/DDBJ databases">
        <authorList>
            <person name="Nowell W R."/>
        </authorList>
    </citation>
    <scope>NUCLEOTIDE SEQUENCE</scope>
</reference>